<feature type="signal peptide" evidence="6">
    <location>
        <begin position="1"/>
        <end position="23"/>
    </location>
</feature>
<dbReference type="InterPro" id="IPR027385">
    <property type="entry name" value="Beta-barrel_OMP"/>
</dbReference>
<comment type="similarity">
    <text evidence="5">Belongs to the Omp25/RopB family.</text>
</comment>
<comment type="caution">
    <text evidence="8">The sequence shown here is derived from an EMBL/GenBank/DDBJ whole genome shotgun (WGS) entry which is preliminary data.</text>
</comment>
<protein>
    <submittedName>
        <fullName evidence="8">Porin</fullName>
    </submittedName>
</protein>
<evidence type="ECO:0000256" key="5">
    <source>
        <dbReference type="ARBA" id="ARBA00038306"/>
    </source>
</evidence>
<dbReference type="GO" id="GO:0009279">
    <property type="term" value="C:cell outer membrane"/>
    <property type="evidence" value="ECO:0007669"/>
    <property type="project" value="UniProtKB-SubCell"/>
</dbReference>
<dbReference type="Pfam" id="PF13505">
    <property type="entry name" value="OMP_b-brl"/>
    <property type="match status" value="1"/>
</dbReference>
<reference evidence="8 9" key="1">
    <citation type="journal article" date="2018" name="Appl. Microbiol. Biotechnol.">
        <title>Co-cultivation of the strictly anaerobic methanogen Methanosarcina barkeri with aerobic methanotrophs in an oxygen-limited membrane bioreactor.</title>
        <authorList>
            <person name="In 't Zandt M.H."/>
            <person name="van den Bosch T.J.M."/>
            <person name="Rijkers R."/>
            <person name="van Kessel M.A.H.J."/>
            <person name="Jetten M.S.M."/>
            <person name="Welte C.U."/>
        </authorList>
    </citation>
    <scope>NUCLEOTIDE SEQUENCE [LARGE SCALE GENOMIC DNA]</scope>
    <source>
        <strain evidence="8 9">DSM 17706</strain>
    </source>
</reference>
<proteinExistence type="inferred from homology"/>
<comment type="subcellular location">
    <subcellularLocation>
        <location evidence="1">Cell outer membrane</location>
    </subcellularLocation>
</comment>
<dbReference type="SUPFAM" id="SSF56925">
    <property type="entry name" value="OMPA-like"/>
    <property type="match status" value="1"/>
</dbReference>
<keyword evidence="2 6" id="KW-0732">Signal</keyword>
<gene>
    <name evidence="8" type="ORF">C5689_07310</name>
</gene>
<evidence type="ECO:0000259" key="7">
    <source>
        <dbReference type="Pfam" id="PF13505"/>
    </source>
</evidence>
<evidence type="ECO:0000256" key="3">
    <source>
        <dbReference type="ARBA" id="ARBA00023136"/>
    </source>
</evidence>
<keyword evidence="9" id="KW-1185">Reference proteome</keyword>
<keyword evidence="4" id="KW-0998">Cell outer membrane</keyword>
<evidence type="ECO:0000256" key="4">
    <source>
        <dbReference type="ARBA" id="ARBA00023237"/>
    </source>
</evidence>
<dbReference type="InterPro" id="IPR011250">
    <property type="entry name" value="OMP/PagP_B-barrel"/>
</dbReference>
<feature type="chain" id="PRO_5015570019" evidence="6">
    <location>
        <begin position="24"/>
        <end position="208"/>
    </location>
</feature>
<evidence type="ECO:0000256" key="6">
    <source>
        <dbReference type="SAM" id="SignalP"/>
    </source>
</evidence>
<dbReference type="PANTHER" id="PTHR34001:SF3">
    <property type="entry name" value="BLL7405 PROTEIN"/>
    <property type="match status" value="1"/>
</dbReference>
<dbReference type="EMBL" id="PUIV01000007">
    <property type="protein sequence ID" value="PWB94534.1"/>
    <property type="molecule type" value="Genomic_DNA"/>
</dbReference>
<dbReference type="RefSeq" id="WP_108916618.1">
    <property type="nucleotide sequence ID" value="NZ_BGJY01000003.1"/>
</dbReference>
<accession>A0A2U1SSD5</accession>
<evidence type="ECO:0000313" key="9">
    <source>
        <dbReference type="Proteomes" id="UP000245137"/>
    </source>
</evidence>
<sequence>MHIKNSLSALAVAAVLTAGAAQAADLPYRKDAPVFAPPPPVFSWTGAYVGLNVGGGFKADNSFGGDVSGVVGGGQIGYNYQISPLFVVGLETDFQGTSLRSNNGFGNASLPWFGTVRGRAGFALLESKLFVYGTGGFAYGELNTPFGSDTRTGWTAGGGLEYAFLPNWSAKVEYLYTDLTNNDGFAFGPQRAKFHTVRAGINYHFNLF</sequence>
<dbReference type="PANTHER" id="PTHR34001">
    <property type="entry name" value="BLL7405 PROTEIN"/>
    <property type="match status" value="1"/>
</dbReference>
<keyword evidence="3" id="KW-0472">Membrane</keyword>
<evidence type="ECO:0000313" key="8">
    <source>
        <dbReference type="EMBL" id="PWB94534.1"/>
    </source>
</evidence>
<dbReference type="InterPro" id="IPR051692">
    <property type="entry name" value="OMP-like"/>
</dbReference>
<dbReference type="Gene3D" id="2.40.160.20">
    <property type="match status" value="1"/>
</dbReference>
<dbReference type="Proteomes" id="UP000245137">
    <property type="component" value="Unassembled WGS sequence"/>
</dbReference>
<dbReference type="AlphaFoldDB" id="A0A2U1SSD5"/>
<dbReference type="OrthoDB" id="8455142at2"/>
<name>A0A2U1SSD5_METSR</name>
<organism evidence="8 9">
    <name type="scientific">Methylosinus sporium</name>
    <dbReference type="NCBI Taxonomy" id="428"/>
    <lineage>
        <taxon>Bacteria</taxon>
        <taxon>Pseudomonadati</taxon>
        <taxon>Pseudomonadota</taxon>
        <taxon>Alphaproteobacteria</taxon>
        <taxon>Hyphomicrobiales</taxon>
        <taxon>Methylocystaceae</taxon>
        <taxon>Methylosinus</taxon>
    </lineage>
</organism>
<evidence type="ECO:0000256" key="1">
    <source>
        <dbReference type="ARBA" id="ARBA00004442"/>
    </source>
</evidence>
<evidence type="ECO:0000256" key="2">
    <source>
        <dbReference type="ARBA" id="ARBA00022729"/>
    </source>
</evidence>
<feature type="domain" description="Outer membrane protein beta-barrel" evidence="7">
    <location>
        <begin position="12"/>
        <end position="205"/>
    </location>
</feature>